<dbReference type="AlphaFoldDB" id="A0A5D2SKQ7"/>
<dbReference type="Proteomes" id="UP000323597">
    <property type="component" value="Chromosome D11"/>
</dbReference>
<name>A0A5D2SKQ7_GOSMU</name>
<accession>A0A5D2SKQ7</accession>
<protein>
    <submittedName>
        <fullName evidence="2">Uncharacterized protein</fullName>
    </submittedName>
</protein>
<feature type="chain" id="PRO_5022758043" evidence="1">
    <location>
        <begin position="21"/>
        <end position="79"/>
    </location>
</feature>
<organism evidence="2 3">
    <name type="scientific">Gossypium mustelinum</name>
    <name type="common">Cotton</name>
    <name type="synonym">Gossypium caicoense</name>
    <dbReference type="NCBI Taxonomy" id="34275"/>
    <lineage>
        <taxon>Eukaryota</taxon>
        <taxon>Viridiplantae</taxon>
        <taxon>Streptophyta</taxon>
        <taxon>Embryophyta</taxon>
        <taxon>Tracheophyta</taxon>
        <taxon>Spermatophyta</taxon>
        <taxon>Magnoliopsida</taxon>
        <taxon>eudicotyledons</taxon>
        <taxon>Gunneridae</taxon>
        <taxon>Pentapetalae</taxon>
        <taxon>rosids</taxon>
        <taxon>malvids</taxon>
        <taxon>Malvales</taxon>
        <taxon>Malvaceae</taxon>
        <taxon>Malvoideae</taxon>
        <taxon>Gossypium</taxon>
    </lineage>
</organism>
<proteinExistence type="predicted"/>
<evidence type="ECO:0000256" key="1">
    <source>
        <dbReference type="SAM" id="SignalP"/>
    </source>
</evidence>
<keyword evidence="3" id="KW-1185">Reference proteome</keyword>
<reference evidence="2 3" key="1">
    <citation type="submission" date="2019-07" db="EMBL/GenBank/DDBJ databases">
        <title>WGS assembly of Gossypium mustelinum.</title>
        <authorList>
            <person name="Chen Z.J."/>
            <person name="Sreedasyam A."/>
            <person name="Ando A."/>
            <person name="Song Q."/>
            <person name="De L."/>
            <person name="Hulse-Kemp A."/>
            <person name="Ding M."/>
            <person name="Ye W."/>
            <person name="Kirkbride R."/>
            <person name="Jenkins J."/>
            <person name="Plott C."/>
            <person name="Lovell J."/>
            <person name="Lin Y.-M."/>
            <person name="Vaughn R."/>
            <person name="Liu B."/>
            <person name="Li W."/>
            <person name="Simpson S."/>
            <person name="Scheffler B."/>
            <person name="Saski C."/>
            <person name="Grover C."/>
            <person name="Hu G."/>
            <person name="Conover J."/>
            <person name="Carlson J."/>
            <person name="Shu S."/>
            <person name="Boston L."/>
            <person name="Williams M."/>
            <person name="Peterson D."/>
            <person name="Mcgee K."/>
            <person name="Jones D."/>
            <person name="Wendel J."/>
            <person name="Stelly D."/>
            <person name="Grimwood J."/>
            <person name="Schmutz J."/>
        </authorList>
    </citation>
    <scope>NUCLEOTIDE SEQUENCE [LARGE SCALE GENOMIC DNA]</scope>
    <source>
        <strain evidence="2">1408120.09</strain>
    </source>
</reference>
<evidence type="ECO:0000313" key="3">
    <source>
        <dbReference type="Proteomes" id="UP000323597"/>
    </source>
</evidence>
<evidence type="ECO:0000313" key="2">
    <source>
        <dbReference type="EMBL" id="TYI53499.1"/>
    </source>
</evidence>
<dbReference type="EMBL" id="CM017659">
    <property type="protein sequence ID" value="TYI53499.1"/>
    <property type="molecule type" value="Genomic_DNA"/>
</dbReference>
<feature type="signal peptide" evidence="1">
    <location>
        <begin position="1"/>
        <end position="20"/>
    </location>
</feature>
<keyword evidence="1" id="KW-0732">Signal</keyword>
<gene>
    <name evidence="2" type="ORF">E1A91_D11G008800v1</name>
</gene>
<sequence>MLRLFFISFWLLLSLPFLLSNDGNCPKNNQGFEGGCVARFLGRLSFEPLKENPLFGPSSNTNRNSQYEMSWFALSIVGV</sequence>